<proteinExistence type="predicted"/>
<dbReference type="InterPro" id="IPR000792">
    <property type="entry name" value="Tscrpt_reg_LuxR_C"/>
</dbReference>
<dbReference type="Proteomes" id="UP000069443">
    <property type="component" value="Unassembled WGS sequence"/>
</dbReference>
<dbReference type="PROSITE" id="PS50110">
    <property type="entry name" value="RESPONSE_REGULATORY"/>
    <property type="match status" value="1"/>
</dbReference>
<dbReference type="InterPro" id="IPR016032">
    <property type="entry name" value="Sig_transdc_resp-reg_C-effctor"/>
</dbReference>
<keyword evidence="3" id="KW-0238">DNA-binding</keyword>
<dbReference type="PANTHER" id="PTHR43214">
    <property type="entry name" value="TWO-COMPONENT RESPONSE REGULATOR"/>
    <property type="match status" value="1"/>
</dbReference>
<reference evidence="9" key="1">
    <citation type="journal article" date="2016" name="Genome Announc.">
        <title>Draft Genome Sequences of Five Rapidly Growing Mycobacterium Species, M. thermoresistibile, M. fortuitum subsp. acetamidolyticum, M. canariasense, M. brisbanense, and M. novocastrense.</title>
        <authorList>
            <person name="Katahira K."/>
            <person name="Ogura Y."/>
            <person name="Gotoh Y."/>
            <person name="Hayashi T."/>
        </authorList>
    </citation>
    <scope>NUCLEOTIDE SEQUENCE [LARGE SCALE GENOMIC DNA]</scope>
    <source>
        <strain evidence="9">JCM15298</strain>
    </source>
</reference>
<dbReference type="CDD" id="cd17535">
    <property type="entry name" value="REC_NarL-like"/>
    <property type="match status" value="1"/>
</dbReference>
<dbReference type="InterPro" id="IPR011006">
    <property type="entry name" value="CheY-like_superfamily"/>
</dbReference>
<dbReference type="GO" id="GO:0000160">
    <property type="term" value="P:phosphorelay signal transduction system"/>
    <property type="evidence" value="ECO:0007669"/>
    <property type="project" value="InterPro"/>
</dbReference>
<sequence>MNTATKPPLRVVIADDHPLVRSGLRTVLSVAPGIEVVAEASTGAEAVAAARSFEPDVVVMDLQMPETDGIEATRRIVAANPTVAILVLTMFEDDTSVFAAMQAGARGYLLKGAEQDEIVRAIQAAAHGEAIFGPAIAHRLIDYFAHPHGVAAAAFPQLTERENEVLELIAAGHGNAVIARRLVISPKTVANHVSNIFAKLQVADRSEAIVRAREAGLGERR</sequence>
<dbReference type="Pfam" id="PF00072">
    <property type="entry name" value="Response_reg"/>
    <property type="match status" value="1"/>
</dbReference>
<organism evidence="8 9">
    <name type="scientific">Mycolicibacterium canariasense</name>
    <name type="common">Mycobacterium canariasense</name>
    <dbReference type="NCBI Taxonomy" id="228230"/>
    <lineage>
        <taxon>Bacteria</taxon>
        <taxon>Bacillati</taxon>
        <taxon>Actinomycetota</taxon>
        <taxon>Actinomycetes</taxon>
        <taxon>Mycobacteriales</taxon>
        <taxon>Mycobacteriaceae</taxon>
        <taxon>Mycolicibacterium</taxon>
    </lineage>
</organism>
<accession>A0A100W9L3</accession>
<dbReference type="InterPro" id="IPR058245">
    <property type="entry name" value="NreC/VraR/RcsB-like_REC"/>
</dbReference>
<feature type="domain" description="Response regulatory" evidence="7">
    <location>
        <begin position="10"/>
        <end position="126"/>
    </location>
</feature>
<dbReference type="AlphaFoldDB" id="A0A100W9L3"/>
<reference evidence="9" key="2">
    <citation type="submission" date="2016-02" db="EMBL/GenBank/DDBJ databases">
        <title>Draft genome sequence of five rapidly growing Mycobacterium species.</title>
        <authorList>
            <person name="Katahira K."/>
            <person name="Gotou Y."/>
            <person name="Iida K."/>
            <person name="Ogura Y."/>
            <person name="Hayashi T."/>
        </authorList>
    </citation>
    <scope>NUCLEOTIDE SEQUENCE [LARGE SCALE GENOMIC DNA]</scope>
    <source>
        <strain evidence="9">JCM15298</strain>
    </source>
</reference>
<evidence type="ECO:0000256" key="5">
    <source>
        <dbReference type="PROSITE-ProRule" id="PRU00169"/>
    </source>
</evidence>
<dbReference type="PRINTS" id="PR00038">
    <property type="entry name" value="HTHLUXR"/>
</dbReference>
<dbReference type="SUPFAM" id="SSF46894">
    <property type="entry name" value="C-terminal effector domain of the bipartite response regulators"/>
    <property type="match status" value="1"/>
</dbReference>
<dbReference type="PROSITE" id="PS50043">
    <property type="entry name" value="HTH_LUXR_2"/>
    <property type="match status" value="1"/>
</dbReference>
<feature type="domain" description="HTH luxR-type" evidence="6">
    <location>
        <begin position="151"/>
        <end position="216"/>
    </location>
</feature>
<dbReference type="InterPro" id="IPR039420">
    <property type="entry name" value="WalR-like"/>
</dbReference>
<comment type="caution">
    <text evidence="8">The sequence shown here is derived from an EMBL/GenBank/DDBJ whole genome shotgun (WGS) entry which is preliminary data.</text>
</comment>
<dbReference type="Pfam" id="PF00196">
    <property type="entry name" value="GerE"/>
    <property type="match status" value="1"/>
</dbReference>
<evidence type="ECO:0000313" key="9">
    <source>
        <dbReference type="Proteomes" id="UP000069443"/>
    </source>
</evidence>
<dbReference type="GO" id="GO:0006355">
    <property type="term" value="P:regulation of DNA-templated transcription"/>
    <property type="evidence" value="ECO:0007669"/>
    <property type="project" value="InterPro"/>
</dbReference>
<feature type="modified residue" description="4-aspartylphosphate" evidence="5">
    <location>
        <position position="61"/>
    </location>
</feature>
<dbReference type="Gene3D" id="3.40.50.2300">
    <property type="match status" value="1"/>
</dbReference>
<keyword evidence="1 5" id="KW-0597">Phosphoprotein</keyword>
<dbReference type="PROSITE" id="PS00622">
    <property type="entry name" value="HTH_LUXR_1"/>
    <property type="match status" value="1"/>
</dbReference>
<dbReference type="STRING" id="228230.RMCC_1147"/>
<dbReference type="GO" id="GO:0003677">
    <property type="term" value="F:DNA binding"/>
    <property type="evidence" value="ECO:0007669"/>
    <property type="project" value="UniProtKB-KW"/>
</dbReference>
<evidence type="ECO:0000256" key="3">
    <source>
        <dbReference type="ARBA" id="ARBA00023125"/>
    </source>
</evidence>
<dbReference type="PANTHER" id="PTHR43214:SF24">
    <property type="entry name" value="TRANSCRIPTIONAL REGULATORY PROTEIN NARL-RELATED"/>
    <property type="match status" value="1"/>
</dbReference>
<evidence type="ECO:0000256" key="2">
    <source>
        <dbReference type="ARBA" id="ARBA00023015"/>
    </source>
</evidence>
<keyword evidence="9" id="KW-1185">Reference proteome</keyword>
<evidence type="ECO:0000259" key="7">
    <source>
        <dbReference type="PROSITE" id="PS50110"/>
    </source>
</evidence>
<dbReference type="SMART" id="SM00421">
    <property type="entry name" value="HTH_LUXR"/>
    <property type="match status" value="1"/>
</dbReference>
<keyword evidence="4" id="KW-0804">Transcription</keyword>
<dbReference type="SUPFAM" id="SSF52172">
    <property type="entry name" value="CheY-like"/>
    <property type="match status" value="1"/>
</dbReference>
<evidence type="ECO:0000259" key="6">
    <source>
        <dbReference type="PROSITE" id="PS50043"/>
    </source>
</evidence>
<evidence type="ECO:0000313" key="8">
    <source>
        <dbReference type="EMBL" id="GAS94181.1"/>
    </source>
</evidence>
<dbReference type="SMART" id="SM00448">
    <property type="entry name" value="REC"/>
    <property type="match status" value="1"/>
</dbReference>
<gene>
    <name evidence="8" type="ORF">RMCC_1147</name>
</gene>
<dbReference type="EMBL" id="BCSY01000031">
    <property type="protein sequence ID" value="GAS94181.1"/>
    <property type="molecule type" value="Genomic_DNA"/>
</dbReference>
<dbReference type="OrthoDB" id="9808843at2"/>
<dbReference type="CDD" id="cd06170">
    <property type="entry name" value="LuxR_C_like"/>
    <property type="match status" value="1"/>
</dbReference>
<evidence type="ECO:0000256" key="4">
    <source>
        <dbReference type="ARBA" id="ARBA00023163"/>
    </source>
</evidence>
<name>A0A100W9L3_MYCCR</name>
<keyword evidence="2" id="KW-0805">Transcription regulation</keyword>
<dbReference type="InterPro" id="IPR001789">
    <property type="entry name" value="Sig_transdc_resp-reg_receiver"/>
</dbReference>
<dbReference type="RefSeq" id="WP_062655508.1">
    <property type="nucleotide sequence ID" value="NZ_BCSY01000031.1"/>
</dbReference>
<protein>
    <submittedName>
        <fullName evidence="8">Two-component system response regulator</fullName>
    </submittedName>
</protein>
<evidence type="ECO:0000256" key="1">
    <source>
        <dbReference type="ARBA" id="ARBA00022553"/>
    </source>
</evidence>